<dbReference type="Proteomes" id="UP000195787">
    <property type="component" value="Unassembled WGS sequence"/>
</dbReference>
<sequence>MRKHRHCSNAQLVGCSEGTNRDFSAIGDQKFLKHGAPRCIRTGRVPHSPHRHGLCCVPP</sequence>
<evidence type="ECO:0000313" key="2">
    <source>
        <dbReference type="Proteomes" id="UP000195787"/>
    </source>
</evidence>
<gene>
    <name evidence="1" type="ORF">CZ674_09025</name>
</gene>
<accession>A0A1R4G5L2</accession>
<dbReference type="EMBL" id="FUHU01000038">
    <property type="protein sequence ID" value="SJM63530.1"/>
    <property type="molecule type" value="Genomic_DNA"/>
</dbReference>
<organism evidence="1 2">
    <name type="scientific">Agrococcus casei LMG 22410</name>
    <dbReference type="NCBI Taxonomy" id="1255656"/>
    <lineage>
        <taxon>Bacteria</taxon>
        <taxon>Bacillati</taxon>
        <taxon>Actinomycetota</taxon>
        <taxon>Actinomycetes</taxon>
        <taxon>Micrococcales</taxon>
        <taxon>Microbacteriaceae</taxon>
        <taxon>Agrococcus</taxon>
    </lineage>
</organism>
<proteinExistence type="predicted"/>
<protein>
    <submittedName>
        <fullName evidence="1">Uncharacterized protein</fullName>
    </submittedName>
</protein>
<evidence type="ECO:0000313" key="1">
    <source>
        <dbReference type="EMBL" id="SJM63530.1"/>
    </source>
</evidence>
<keyword evidence="2" id="KW-1185">Reference proteome</keyword>
<dbReference type="AlphaFoldDB" id="A0A1R4G5L2"/>
<name>A0A1R4G5L2_9MICO</name>
<reference evidence="1 2" key="1">
    <citation type="submission" date="2017-02" db="EMBL/GenBank/DDBJ databases">
        <authorList>
            <person name="Peterson S.W."/>
        </authorList>
    </citation>
    <scope>NUCLEOTIDE SEQUENCE [LARGE SCALE GENOMIC DNA]</scope>
    <source>
        <strain evidence="1 2">LMG 22410</strain>
    </source>
</reference>